<keyword evidence="3" id="KW-0325">Glycoprotein</keyword>
<protein>
    <submittedName>
        <fullName evidence="6">Uncharacterized protein</fullName>
    </submittedName>
</protein>
<dbReference type="EMBL" id="LRBV02000008">
    <property type="status" value="NOT_ANNOTATED_CDS"/>
    <property type="molecule type" value="Genomic_DNA"/>
</dbReference>
<accession>A0A7N2R8Y4</accession>
<dbReference type="CDD" id="cd00028">
    <property type="entry name" value="B_lectin"/>
    <property type="match status" value="1"/>
</dbReference>
<keyword evidence="2" id="KW-1015">Disulfide bond</keyword>
<dbReference type="PROSITE" id="PS50948">
    <property type="entry name" value="PAN"/>
    <property type="match status" value="1"/>
</dbReference>
<dbReference type="Proteomes" id="UP000594261">
    <property type="component" value="Chromosome 8"/>
</dbReference>
<evidence type="ECO:0000256" key="3">
    <source>
        <dbReference type="ARBA" id="ARBA00023180"/>
    </source>
</evidence>
<dbReference type="OMA" id="ECESECQ"/>
<dbReference type="GO" id="GO:0048544">
    <property type="term" value="P:recognition of pollen"/>
    <property type="evidence" value="ECO:0007669"/>
    <property type="project" value="InterPro"/>
</dbReference>
<dbReference type="InterPro" id="IPR000858">
    <property type="entry name" value="S_locus_glycoprot_dom"/>
</dbReference>
<dbReference type="Pfam" id="PF00954">
    <property type="entry name" value="S_locus_glycop"/>
    <property type="match status" value="1"/>
</dbReference>
<evidence type="ECO:0000259" key="4">
    <source>
        <dbReference type="PROSITE" id="PS50927"/>
    </source>
</evidence>
<dbReference type="EnsemblPlants" id="QL08p017066:mrna">
    <property type="protein sequence ID" value="QL08p017066:mrna"/>
    <property type="gene ID" value="QL08p017066"/>
</dbReference>
<evidence type="ECO:0000313" key="6">
    <source>
        <dbReference type="EnsemblPlants" id="QL08p017066:mrna"/>
    </source>
</evidence>
<evidence type="ECO:0000259" key="5">
    <source>
        <dbReference type="PROSITE" id="PS50948"/>
    </source>
</evidence>
<name>A0A7N2R8Y4_QUELO</name>
<dbReference type="PANTHER" id="PTHR32444">
    <property type="entry name" value="BULB-TYPE LECTIN DOMAIN-CONTAINING PROTEIN"/>
    <property type="match status" value="1"/>
</dbReference>
<evidence type="ECO:0000313" key="7">
    <source>
        <dbReference type="Proteomes" id="UP000594261"/>
    </source>
</evidence>
<evidence type="ECO:0000256" key="1">
    <source>
        <dbReference type="ARBA" id="ARBA00022729"/>
    </source>
</evidence>
<evidence type="ECO:0000256" key="2">
    <source>
        <dbReference type="ARBA" id="ARBA00023157"/>
    </source>
</evidence>
<dbReference type="InterPro" id="IPR003609">
    <property type="entry name" value="Pan_app"/>
</dbReference>
<dbReference type="Pfam" id="PF08276">
    <property type="entry name" value="PAN_2"/>
    <property type="match status" value="1"/>
</dbReference>
<dbReference type="SUPFAM" id="SSF51110">
    <property type="entry name" value="alpha-D-mannose-specific plant lectins"/>
    <property type="match status" value="1"/>
</dbReference>
<keyword evidence="1" id="KW-0732">Signal</keyword>
<dbReference type="Pfam" id="PF01453">
    <property type="entry name" value="B_lectin"/>
    <property type="match status" value="1"/>
</dbReference>
<dbReference type="Gene3D" id="2.90.10.10">
    <property type="entry name" value="Bulb-type lectin domain"/>
    <property type="match status" value="1"/>
</dbReference>
<dbReference type="Gramene" id="QL08p017066:mrna">
    <property type="protein sequence ID" value="QL08p017066:mrna"/>
    <property type="gene ID" value="QL08p017066"/>
</dbReference>
<reference evidence="6" key="2">
    <citation type="submission" date="2021-01" db="UniProtKB">
        <authorList>
            <consortium name="EnsemblPlants"/>
        </authorList>
    </citation>
    <scope>IDENTIFICATION</scope>
</reference>
<sequence>MVEKIPQDKTENFPSRSYCFVPDCFLHWFAVHQQYCHEYHPTWPFLNTSETLVSTNGIFELGFFTPGNSTKYYLGVRFKKVSEQNVVWVANREYPFPNSSPALALNSEGNLVISDGRMTYMVANTSAGNGAYAMLLDTGNLIVTDKVLEVFWQSFDYPTDTIFPGMMLELDFVATSWKSTEDPAPGLFSLQLSSSDQLTLMEGSKVYWSSSIYTFGVLSHSNWYGYGITWPMNYTPEISKMVLDVYGQLKLQSWSEDDQRWHSLQSSRCGDYALCGAFSICNETAEVPCGCLTGFRPVSADSWSKGNSSSGCVRETDLQCTKNNDVQNDGFLHMSKVDWPDNPRYLDFGSANECQSACLNNCSCTAYAYYYKRRDLKPPCLLWDGSLLNLKQLSADDIYGMDFNLKLATSDLVNQGKKI</sequence>
<feature type="domain" description="Bulb-type lectin" evidence="4">
    <location>
        <begin position="37"/>
        <end position="156"/>
    </location>
</feature>
<dbReference type="InterPro" id="IPR036426">
    <property type="entry name" value="Bulb-type_lectin_dom_sf"/>
</dbReference>
<organism evidence="6 7">
    <name type="scientific">Quercus lobata</name>
    <name type="common">Valley oak</name>
    <dbReference type="NCBI Taxonomy" id="97700"/>
    <lineage>
        <taxon>Eukaryota</taxon>
        <taxon>Viridiplantae</taxon>
        <taxon>Streptophyta</taxon>
        <taxon>Embryophyta</taxon>
        <taxon>Tracheophyta</taxon>
        <taxon>Spermatophyta</taxon>
        <taxon>Magnoliopsida</taxon>
        <taxon>eudicotyledons</taxon>
        <taxon>Gunneridae</taxon>
        <taxon>Pentapetalae</taxon>
        <taxon>rosids</taxon>
        <taxon>fabids</taxon>
        <taxon>Fagales</taxon>
        <taxon>Fagaceae</taxon>
        <taxon>Quercus</taxon>
    </lineage>
</organism>
<dbReference type="InterPro" id="IPR001480">
    <property type="entry name" value="Bulb-type_lectin_dom"/>
</dbReference>
<reference evidence="6 7" key="1">
    <citation type="journal article" date="2016" name="G3 (Bethesda)">
        <title>First Draft Assembly and Annotation of the Genome of a California Endemic Oak Quercus lobata Nee (Fagaceae).</title>
        <authorList>
            <person name="Sork V.L."/>
            <person name="Fitz-Gibbon S.T."/>
            <person name="Puiu D."/>
            <person name="Crepeau M."/>
            <person name="Gugger P.F."/>
            <person name="Sherman R."/>
            <person name="Stevens K."/>
            <person name="Langley C.H."/>
            <person name="Pellegrini M."/>
            <person name="Salzberg S.L."/>
        </authorList>
    </citation>
    <scope>NUCLEOTIDE SEQUENCE [LARGE SCALE GENOMIC DNA]</scope>
    <source>
        <strain evidence="6 7">cv. SW786</strain>
    </source>
</reference>
<dbReference type="SUPFAM" id="SSF57414">
    <property type="entry name" value="Hairpin loop containing domain-like"/>
    <property type="match status" value="1"/>
</dbReference>
<dbReference type="AlphaFoldDB" id="A0A7N2R8Y4"/>
<keyword evidence="7" id="KW-1185">Reference proteome</keyword>
<proteinExistence type="predicted"/>
<dbReference type="PROSITE" id="PS50927">
    <property type="entry name" value="BULB_LECTIN"/>
    <property type="match status" value="1"/>
</dbReference>
<dbReference type="PANTHER" id="PTHR32444:SF238">
    <property type="entry name" value="APPLE DOMAIN-CONTAINING PROTEIN"/>
    <property type="match status" value="1"/>
</dbReference>
<dbReference type="InParanoid" id="A0A7N2R8Y4"/>
<dbReference type="SMART" id="SM00108">
    <property type="entry name" value="B_lectin"/>
    <property type="match status" value="1"/>
</dbReference>
<feature type="domain" description="Apple" evidence="5">
    <location>
        <begin position="320"/>
        <end position="408"/>
    </location>
</feature>
<dbReference type="CDD" id="cd01098">
    <property type="entry name" value="PAN_AP_plant"/>
    <property type="match status" value="1"/>
</dbReference>
<dbReference type="SMART" id="SM00473">
    <property type="entry name" value="PAN_AP"/>
    <property type="match status" value="1"/>
</dbReference>